<dbReference type="GO" id="GO:0008237">
    <property type="term" value="F:metallopeptidase activity"/>
    <property type="evidence" value="ECO:0007669"/>
    <property type="project" value="UniProtKB-KW"/>
</dbReference>
<dbReference type="InterPro" id="IPR005490">
    <property type="entry name" value="LD_TPept_cat_dom"/>
</dbReference>
<evidence type="ECO:0000256" key="2">
    <source>
        <dbReference type="ARBA" id="ARBA00022679"/>
    </source>
</evidence>
<feature type="domain" description="L,D-TPase catalytic" evidence="8">
    <location>
        <begin position="185"/>
        <end position="319"/>
    </location>
</feature>
<evidence type="ECO:0000256" key="7">
    <source>
        <dbReference type="SAM" id="SignalP"/>
    </source>
</evidence>
<dbReference type="PANTHER" id="PTHR30582">
    <property type="entry name" value="L,D-TRANSPEPTIDASE"/>
    <property type="match status" value="1"/>
</dbReference>
<dbReference type="PROSITE" id="PS52029">
    <property type="entry name" value="LD_TPASE"/>
    <property type="match status" value="1"/>
</dbReference>
<dbReference type="InterPro" id="IPR016047">
    <property type="entry name" value="M23ase_b-sheet_dom"/>
</dbReference>
<gene>
    <name evidence="9" type="ORF">CYNAS_LOCUS4364</name>
</gene>
<dbReference type="InterPro" id="IPR036366">
    <property type="entry name" value="PGBDSf"/>
</dbReference>
<evidence type="ECO:0000313" key="10">
    <source>
        <dbReference type="Proteomes" id="UP001176961"/>
    </source>
</evidence>
<organism evidence="9 10">
    <name type="scientific">Cylicocyclus nassatus</name>
    <name type="common">Nematode worm</name>
    <dbReference type="NCBI Taxonomy" id="53992"/>
    <lineage>
        <taxon>Eukaryota</taxon>
        <taxon>Metazoa</taxon>
        <taxon>Ecdysozoa</taxon>
        <taxon>Nematoda</taxon>
        <taxon>Chromadorea</taxon>
        <taxon>Rhabditida</taxon>
        <taxon>Rhabditina</taxon>
        <taxon>Rhabditomorpha</taxon>
        <taxon>Strongyloidea</taxon>
        <taxon>Strongylidae</taxon>
        <taxon>Cylicocyclus</taxon>
    </lineage>
</organism>
<dbReference type="SUPFAM" id="SSF51261">
    <property type="entry name" value="Duplicated hybrid motif"/>
    <property type="match status" value="1"/>
</dbReference>
<dbReference type="InterPro" id="IPR050979">
    <property type="entry name" value="LD-transpeptidase"/>
</dbReference>
<evidence type="ECO:0000256" key="4">
    <source>
        <dbReference type="ARBA" id="ARBA00022984"/>
    </source>
</evidence>
<sequence>MPVPRPALLALSLLVYPVFAQVPPPAQLPEPIAEKAGPDTAPRSALHAQVLLDRANFSPGQIDGEVGSNQRRAVSGFQAARGLTVTGELDDATWKALQADTVGPLASYTLTAEDVAGPFQAIPKGPAAQAKLKSLGYGSVAEALGERFHASPELLKVLNPGVDLAKAGSRIQVPNIAPAALPKATKIVVDKSDSTLQLLDAQGKVIAQVPVSSGSQHDPLPIGEWKILGVYRDPPFHYNPKLFWDARKGEKKATLPPGPNNPVGRVWIDLSKPHYGLHGTPEPGHVGKTESHGCVRMTNWDALRVADALIVLGVLLGLGAGWWLRRDVAQPVAVAQPAPQPAVAATPVKAPAAPQVDAAPSASVAPSANAGDTPTGLLLPVQGIEASQLRDTFTDARSEGRVHDAIDIMADAGTPVLAVTDGTVEKLFDSERGGLTIYQFEHSGRWCYYYAHLQRYADGLAEKKVIKRGEVIGYVGSTGNASAEAPHLHFEVHVLGPERQWWKGESINPYPLLRAGG</sequence>
<proteinExistence type="predicted"/>
<dbReference type="GO" id="GO:0008360">
    <property type="term" value="P:regulation of cell shape"/>
    <property type="evidence" value="ECO:0007669"/>
    <property type="project" value="UniProtKB-KW"/>
</dbReference>
<dbReference type="PANTHER" id="PTHR30582:SF30">
    <property type="entry name" value="BLR4375 PROTEIN"/>
    <property type="match status" value="1"/>
</dbReference>
<dbReference type="Gene3D" id="2.70.70.10">
    <property type="entry name" value="Glucose Permease (Domain IIA)"/>
    <property type="match status" value="1"/>
</dbReference>
<dbReference type="InterPro" id="IPR011055">
    <property type="entry name" value="Dup_hybrid_motif"/>
</dbReference>
<dbReference type="CDD" id="cd16913">
    <property type="entry name" value="YkuD_like"/>
    <property type="match status" value="1"/>
</dbReference>
<evidence type="ECO:0000256" key="5">
    <source>
        <dbReference type="ARBA" id="ARBA00023049"/>
    </source>
</evidence>
<protein>
    <recommendedName>
        <fullName evidence="8">L,D-TPase catalytic domain-containing protein</fullName>
    </recommendedName>
</protein>
<dbReference type="SUPFAM" id="SSF47090">
    <property type="entry name" value="PGBD-like"/>
    <property type="match status" value="1"/>
</dbReference>
<evidence type="ECO:0000259" key="8">
    <source>
        <dbReference type="PROSITE" id="PS52029"/>
    </source>
</evidence>
<dbReference type="Proteomes" id="UP001176961">
    <property type="component" value="Unassembled WGS sequence"/>
</dbReference>
<dbReference type="InterPro" id="IPR036365">
    <property type="entry name" value="PGBD-like_sf"/>
</dbReference>
<dbReference type="Pfam" id="PF03734">
    <property type="entry name" value="YkuD"/>
    <property type="match status" value="1"/>
</dbReference>
<reference evidence="9" key="1">
    <citation type="submission" date="2023-07" db="EMBL/GenBank/DDBJ databases">
        <authorList>
            <consortium name="CYATHOMIX"/>
        </authorList>
    </citation>
    <scope>NUCLEOTIDE SEQUENCE</scope>
    <source>
        <strain evidence="9">N/A</strain>
    </source>
</reference>
<dbReference type="InterPro" id="IPR038063">
    <property type="entry name" value="Transpep_catalytic_dom"/>
</dbReference>
<feature type="signal peptide" evidence="7">
    <location>
        <begin position="1"/>
        <end position="20"/>
    </location>
</feature>
<keyword evidence="2" id="KW-0808">Transferase</keyword>
<keyword evidence="5" id="KW-0645">Protease</keyword>
<dbReference type="InterPro" id="IPR002477">
    <property type="entry name" value="Peptidoglycan-bd-like"/>
</dbReference>
<dbReference type="GO" id="GO:0071555">
    <property type="term" value="P:cell wall organization"/>
    <property type="evidence" value="ECO:0007669"/>
    <property type="project" value="UniProtKB-KW"/>
</dbReference>
<dbReference type="Gene3D" id="2.40.440.10">
    <property type="entry name" value="L,D-transpeptidase catalytic domain-like"/>
    <property type="match status" value="1"/>
</dbReference>
<dbReference type="AlphaFoldDB" id="A0AA36DT83"/>
<evidence type="ECO:0000256" key="6">
    <source>
        <dbReference type="ARBA" id="ARBA00023316"/>
    </source>
</evidence>
<dbReference type="Pfam" id="PF01471">
    <property type="entry name" value="PG_binding_1"/>
    <property type="match status" value="1"/>
</dbReference>
<dbReference type="EMBL" id="CATQJL010000097">
    <property type="protein sequence ID" value="CAJ0592381.1"/>
    <property type="molecule type" value="Genomic_DNA"/>
</dbReference>
<keyword evidence="5" id="KW-0482">Metalloprotease</keyword>
<keyword evidence="4" id="KW-0573">Peptidoglycan synthesis</keyword>
<keyword evidence="3" id="KW-0133">Cell shape</keyword>
<evidence type="ECO:0000256" key="1">
    <source>
        <dbReference type="ARBA" id="ARBA00004752"/>
    </source>
</evidence>
<dbReference type="Gene3D" id="1.10.101.10">
    <property type="entry name" value="PGBD-like superfamily/PGBD"/>
    <property type="match status" value="1"/>
</dbReference>
<keyword evidence="7" id="KW-0732">Signal</keyword>
<evidence type="ECO:0000256" key="3">
    <source>
        <dbReference type="ARBA" id="ARBA00022960"/>
    </source>
</evidence>
<dbReference type="GO" id="GO:0016740">
    <property type="term" value="F:transferase activity"/>
    <property type="evidence" value="ECO:0007669"/>
    <property type="project" value="UniProtKB-KW"/>
</dbReference>
<keyword evidence="6" id="KW-0961">Cell wall biogenesis/degradation</keyword>
<comment type="pathway">
    <text evidence="1">Cell wall biogenesis; peptidoglycan biosynthesis.</text>
</comment>
<evidence type="ECO:0000313" key="9">
    <source>
        <dbReference type="EMBL" id="CAJ0592381.1"/>
    </source>
</evidence>
<feature type="chain" id="PRO_5041336338" description="L,D-TPase catalytic domain-containing protein" evidence="7">
    <location>
        <begin position="21"/>
        <end position="517"/>
    </location>
</feature>
<dbReference type="GO" id="GO:0005576">
    <property type="term" value="C:extracellular region"/>
    <property type="evidence" value="ECO:0007669"/>
    <property type="project" value="TreeGrafter"/>
</dbReference>
<keyword evidence="10" id="KW-1185">Reference proteome</keyword>
<comment type="caution">
    <text evidence="9">The sequence shown here is derived from an EMBL/GenBank/DDBJ whole genome shotgun (WGS) entry which is preliminary data.</text>
</comment>
<accession>A0AA36DT83</accession>
<dbReference type="SUPFAM" id="SSF141523">
    <property type="entry name" value="L,D-transpeptidase catalytic domain-like"/>
    <property type="match status" value="1"/>
</dbReference>
<dbReference type="CDD" id="cd12797">
    <property type="entry name" value="M23_peptidase"/>
    <property type="match status" value="1"/>
</dbReference>
<keyword evidence="5" id="KW-0378">Hydrolase</keyword>
<dbReference type="GO" id="GO:0071972">
    <property type="term" value="F:peptidoglycan L,D-transpeptidase activity"/>
    <property type="evidence" value="ECO:0007669"/>
    <property type="project" value="TreeGrafter"/>
</dbReference>
<dbReference type="Pfam" id="PF01551">
    <property type="entry name" value="Peptidase_M23"/>
    <property type="match status" value="1"/>
</dbReference>
<name>A0AA36DT83_CYLNA</name>